<name>B6U0A4_MAIZE</name>
<feature type="compositionally biased region" description="Basic and acidic residues" evidence="1">
    <location>
        <begin position="38"/>
        <end position="51"/>
    </location>
</feature>
<evidence type="ECO:0000313" key="2">
    <source>
        <dbReference type="EMBL" id="ACG42787.1"/>
    </source>
</evidence>
<dbReference type="AlphaFoldDB" id="B6U0A4"/>
<organism evidence="2">
    <name type="scientific">Zea mays</name>
    <name type="common">Maize</name>
    <dbReference type="NCBI Taxonomy" id="4577"/>
    <lineage>
        <taxon>Eukaryota</taxon>
        <taxon>Viridiplantae</taxon>
        <taxon>Streptophyta</taxon>
        <taxon>Embryophyta</taxon>
        <taxon>Tracheophyta</taxon>
        <taxon>Spermatophyta</taxon>
        <taxon>Magnoliopsida</taxon>
        <taxon>Liliopsida</taxon>
        <taxon>Poales</taxon>
        <taxon>Poaceae</taxon>
        <taxon>PACMAD clade</taxon>
        <taxon>Panicoideae</taxon>
        <taxon>Andropogonodae</taxon>
        <taxon>Andropogoneae</taxon>
        <taxon>Tripsacinae</taxon>
        <taxon>Zea</taxon>
    </lineage>
</organism>
<dbReference type="EMBL" id="EU970669">
    <property type="protein sequence ID" value="ACG42787.1"/>
    <property type="molecule type" value="mRNA"/>
</dbReference>
<reference evidence="2" key="1">
    <citation type="journal article" date="2009" name="Plant Mol. Biol.">
        <title>Insights into corn genes derived from large-scale cDNA sequencing.</title>
        <authorList>
            <person name="Alexandrov N.N."/>
            <person name="Brover V.V."/>
            <person name="Freidin S."/>
            <person name="Troukhan M.E."/>
            <person name="Tatarinova T.V."/>
            <person name="Zhang H."/>
            <person name="Swaller T.J."/>
            <person name="Lu Y.P."/>
            <person name="Bouck J."/>
            <person name="Flavell R.B."/>
            <person name="Feldmann K.A."/>
        </authorList>
    </citation>
    <scope>NUCLEOTIDE SEQUENCE</scope>
</reference>
<proteinExistence type="evidence at transcript level"/>
<protein>
    <submittedName>
        <fullName evidence="2">Uncharacterized protein</fullName>
    </submittedName>
</protein>
<sequence length="59" mass="6079">MAAAQPKPAKRLGGMAEALAIAADLGFPASTTQEDQTSSDKSDDLVKEGSHVFRLSSSS</sequence>
<feature type="region of interest" description="Disordered" evidence="1">
    <location>
        <begin position="29"/>
        <end position="59"/>
    </location>
</feature>
<accession>B6U0A4</accession>
<evidence type="ECO:0000256" key="1">
    <source>
        <dbReference type="SAM" id="MobiDB-lite"/>
    </source>
</evidence>
<dbReference type="ExpressionAtlas" id="B6U0A4">
    <property type="expression patterns" value="baseline and differential"/>
</dbReference>